<keyword evidence="1" id="KW-0812">Transmembrane</keyword>
<keyword evidence="1" id="KW-1133">Transmembrane helix</keyword>
<evidence type="ECO:0000256" key="1">
    <source>
        <dbReference type="SAM" id="Phobius"/>
    </source>
</evidence>
<keyword evidence="3" id="KW-1185">Reference proteome</keyword>
<keyword evidence="1" id="KW-0472">Membrane</keyword>
<evidence type="ECO:0000313" key="2">
    <source>
        <dbReference type="EMBL" id="RFM32938.1"/>
    </source>
</evidence>
<organism evidence="2 3">
    <name type="scientific">Chitinophaga silvisoli</name>
    <dbReference type="NCBI Taxonomy" id="2291814"/>
    <lineage>
        <taxon>Bacteria</taxon>
        <taxon>Pseudomonadati</taxon>
        <taxon>Bacteroidota</taxon>
        <taxon>Chitinophagia</taxon>
        <taxon>Chitinophagales</taxon>
        <taxon>Chitinophagaceae</taxon>
        <taxon>Chitinophaga</taxon>
    </lineage>
</organism>
<dbReference type="OrthoDB" id="793749at2"/>
<dbReference type="Proteomes" id="UP000261174">
    <property type="component" value="Unassembled WGS sequence"/>
</dbReference>
<comment type="caution">
    <text evidence="2">The sequence shown here is derived from an EMBL/GenBank/DDBJ whole genome shotgun (WGS) entry which is preliminary data.</text>
</comment>
<evidence type="ECO:0008006" key="4">
    <source>
        <dbReference type="Google" id="ProtNLM"/>
    </source>
</evidence>
<proteinExistence type="predicted"/>
<feature type="transmembrane region" description="Helical" evidence="1">
    <location>
        <begin position="12"/>
        <end position="31"/>
    </location>
</feature>
<protein>
    <recommendedName>
        <fullName evidence="4">Heavy-metal-associated domain-containing protein</fullName>
    </recommendedName>
</protein>
<gene>
    <name evidence="2" type="ORF">DXN04_21110</name>
</gene>
<dbReference type="RefSeq" id="WP_116855374.1">
    <property type="nucleotide sequence ID" value="NZ_QTJV01000008.1"/>
</dbReference>
<reference evidence="2 3" key="1">
    <citation type="submission" date="2018-08" db="EMBL/GenBank/DDBJ databases">
        <title>Chitinophaga sp. K20C18050901, a novel bacterium isolated from forest soil.</title>
        <authorList>
            <person name="Wang C."/>
        </authorList>
    </citation>
    <scope>NUCLEOTIDE SEQUENCE [LARGE SCALE GENOMIC DNA]</scope>
    <source>
        <strain evidence="2 3">K20C18050901</strain>
    </source>
</reference>
<dbReference type="AlphaFoldDB" id="A0A3E1NYW2"/>
<dbReference type="EMBL" id="QTJV01000008">
    <property type="protein sequence ID" value="RFM32938.1"/>
    <property type="molecule type" value="Genomic_DNA"/>
</dbReference>
<name>A0A3E1NYW2_9BACT</name>
<accession>A0A3E1NYW2</accession>
<evidence type="ECO:0000313" key="3">
    <source>
        <dbReference type="Proteomes" id="UP000261174"/>
    </source>
</evidence>
<sequence length="141" mass="15767">MIRKALKILPWAGGTLVCLILVLIIHIYLVTRPKAPDAHTRIMARMDIEQQMSPEEGEKVQAWLYAQPGVDHVLVNASTRIAVFTYSPLLADANDIISRCSQSLHYTTTRFVPSAEDMEKGCPAMAQSITGKIYHLFISKK</sequence>